<dbReference type="GO" id="GO:0003677">
    <property type="term" value="F:DNA binding"/>
    <property type="evidence" value="ECO:0007669"/>
    <property type="project" value="InterPro"/>
</dbReference>
<dbReference type="PANTHER" id="PTHR30015">
    <property type="entry name" value="MRR RESTRICTION SYSTEM PROTEIN"/>
    <property type="match status" value="1"/>
</dbReference>
<keyword evidence="2" id="KW-0812">Transmembrane</keyword>
<dbReference type="InterPro" id="IPR011856">
    <property type="entry name" value="tRNA_endonuc-like_dom_sf"/>
</dbReference>
<keyword evidence="4" id="KW-0540">Nuclease</keyword>
<reference evidence="4" key="1">
    <citation type="journal article" date="2021" name="Proc. Natl. Acad. Sci. U.S.A.">
        <title>A Catalog of Tens of Thousands of Viruses from Human Metagenomes Reveals Hidden Associations with Chronic Diseases.</title>
        <authorList>
            <person name="Tisza M.J."/>
            <person name="Buck C.B."/>
        </authorList>
    </citation>
    <scope>NUCLEOTIDE SEQUENCE</scope>
    <source>
        <strain evidence="4">Cthae16</strain>
    </source>
</reference>
<dbReference type="InterPro" id="IPR007560">
    <property type="entry name" value="Restrct_endonuc_IV_Mrr"/>
</dbReference>
<keyword evidence="1" id="KW-0175">Coiled coil</keyword>
<dbReference type="GO" id="GO:0015666">
    <property type="term" value="F:restriction endodeoxyribonuclease activity"/>
    <property type="evidence" value="ECO:0007669"/>
    <property type="project" value="TreeGrafter"/>
</dbReference>
<dbReference type="Pfam" id="PF04471">
    <property type="entry name" value="Mrr_cat"/>
    <property type="match status" value="1"/>
</dbReference>
<organism evidence="4">
    <name type="scientific">Siphoviridae sp. cthae16</name>
    <dbReference type="NCBI Taxonomy" id="2825617"/>
    <lineage>
        <taxon>Viruses</taxon>
        <taxon>Duplodnaviria</taxon>
        <taxon>Heunggongvirae</taxon>
        <taxon>Uroviricota</taxon>
        <taxon>Caudoviricetes</taxon>
    </lineage>
</organism>
<keyword evidence="4" id="KW-0255">Endonuclease</keyword>
<dbReference type="GO" id="GO:0009307">
    <property type="term" value="P:DNA restriction-modification system"/>
    <property type="evidence" value="ECO:0007669"/>
    <property type="project" value="InterPro"/>
</dbReference>
<dbReference type="PANTHER" id="PTHR30015:SF6">
    <property type="entry name" value="SLL1429 PROTEIN"/>
    <property type="match status" value="1"/>
</dbReference>
<protein>
    <submittedName>
        <fullName evidence="4">Restriction endonuclease</fullName>
    </submittedName>
</protein>
<dbReference type="InterPro" id="IPR011335">
    <property type="entry name" value="Restrct_endonuc-II-like"/>
</dbReference>
<sequence length="330" mass="37228">MSTLNFDFSQKGAATTEPVYMARRPIKNLVKPLVYVGIFFMVGLFYAGSDSASNTVKTLWLIGFLLWIYFSIVFSFCCFAGRRYTNKNAIKLPILVQKMDKAQSMDAFFESRDELVRYLSKMSRWENYKTILKSKPSKLLVDLYLQKTNSTNDALRRTAAKYQELTRESNVSFVDAYKDDVDKYKRRLNSENIAVYDSCCHDLEVLAQVVGTIDEVDIMSGNDFEHWCADLLAHNGFTNVIVTQASGDQGVDVTATKGGVKYAVQCKCYSSDLGNTPVQEVYAGKAMYECQVGVVMTNRYFTAGAKSLASKTGVLLWDRDKLIELMANKI</sequence>
<keyword evidence="2" id="KW-1133">Transmembrane helix</keyword>
<keyword evidence="2" id="KW-0472">Membrane</keyword>
<dbReference type="EMBL" id="BK016126">
    <property type="protein sequence ID" value="DAF97078.1"/>
    <property type="molecule type" value="Genomic_DNA"/>
</dbReference>
<feature type="transmembrane region" description="Helical" evidence="2">
    <location>
        <begin position="29"/>
        <end position="47"/>
    </location>
</feature>
<dbReference type="Gene3D" id="3.40.1350.10">
    <property type="match status" value="1"/>
</dbReference>
<keyword evidence="4" id="KW-0378">Hydrolase</keyword>
<dbReference type="SUPFAM" id="SSF52980">
    <property type="entry name" value="Restriction endonuclease-like"/>
    <property type="match status" value="1"/>
</dbReference>
<name>A0A8S5URS9_9CAUD</name>
<feature type="transmembrane region" description="Helical" evidence="2">
    <location>
        <begin position="59"/>
        <end position="81"/>
    </location>
</feature>
<evidence type="ECO:0000313" key="4">
    <source>
        <dbReference type="EMBL" id="DAF97078.1"/>
    </source>
</evidence>
<evidence type="ECO:0000259" key="3">
    <source>
        <dbReference type="Pfam" id="PF04471"/>
    </source>
</evidence>
<feature type="coiled-coil region" evidence="1">
    <location>
        <begin position="145"/>
        <end position="194"/>
    </location>
</feature>
<accession>A0A8S5URS9</accession>
<feature type="domain" description="Restriction endonuclease type IV Mrr" evidence="3">
    <location>
        <begin position="218"/>
        <end position="326"/>
    </location>
</feature>
<evidence type="ECO:0000256" key="2">
    <source>
        <dbReference type="SAM" id="Phobius"/>
    </source>
</evidence>
<evidence type="ECO:0000256" key="1">
    <source>
        <dbReference type="SAM" id="Coils"/>
    </source>
</evidence>
<dbReference type="InterPro" id="IPR052906">
    <property type="entry name" value="Type_IV_Methyl-Rstrct_Enzyme"/>
</dbReference>
<proteinExistence type="predicted"/>